<dbReference type="Proteomes" id="UP001168620">
    <property type="component" value="Unassembled WGS sequence"/>
</dbReference>
<evidence type="ECO:0000313" key="2">
    <source>
        <dbReference type="Proteomes" id="UP001168620"/>
    </source>
</evidence>
<organism evidence="1 2">
    <name type="scientific">Nocardioides oceani</name>
    <dbReference type="NCBI Taxonomy" id="3058369"/>
    <lineage>
        <taxon>Bacteria</taxon>
        <taxon>Bacillati</taxon>
        <taxon>Actinomycetota</taxon>
        <taxon>Actinomycetes</taxon>
        <taxon>Propionibacteriales</taxon>
        <taxon>Nocardioidaceae</taxon>
        <taxon>Nocardioides</taxon>
    </lineage>
</organism>
<reference evidence="1" key="1">
    <citation type="submission" date="2023-06" db="EMBL/GenBank/DDBJ databases">
        <title>Draft genome sequence of Nocardioides sp. SOB77.</title>
        <authorList>
            <person name="Zhang G."/>
        </authorList>
    </citation>
    <scope>NUCLEOTIDE SEQUENCE</scope>
    <source>
        <strain evidence="1">SOB77</strain>
    </source>
</reference>
<evidence type="ECO:0008006" key="3">
    <source>
        <dbReference type="Google" id="ProtNLM"/>
    </source>
</evidence>
<protein>
    <recommendedName>
        <fullName evidence="3">DUF1795 domain-containing protein</fullName>
    </recommendedName>
</protein>
<accession>A0ABT8FFI3</accession>
<dbReference type="RefSeq" id="WP_300952442.1">
    <property type="nucleotide sequence ID" value="NZ_JAUHJQ010000003.1"/>
</dbReference>
<name>A0ABT8FFI3_9ACTN</name>
<proteinExistence type="predicted"/>
<keyword evidence="2" id="KW-1185">Reference proteome</keyword>
<evidence type="ECO:0000313" key="1">
    <source>
        <dbReference type="EMBL" id="MDN4173336.1"/>
    </source>
</evidence>
<comment type="caution">
    <text evidence="1">The sequence shown here is derived from an EMBL/GenBank/DDBJ whole genome shotgun (WGS) entry which is preliminary data.</text>
</comment>
<dbReference type="EMBL" id="JAUHJQ010000003">
    <property type="protein sequence ID" value="MDN4173336.1"/>
    <property type="molecule type" value="Genomic_DNA"/>
</dbReference>
<sequence>MSTRRPGAVTLAVVAAVAGTVGLAAGALLAAGLADEAQVLGTARPVAAVSPSYPVDPPPLVEPDPDTPGLATGVPLRPVELGVPPFGLRLPVPVGWRRSDSLLGEWKWFPPGQPTDNAYFLRVRLVTGFQPLESALRARLDALAGASDVEDLVVEAQDADGFTATYVTQKHRRVAMERFLTLDGRTTYATVAVVGRERDRLGMADLAERIVRRATSA</sequence>
<gene>
    <name evidence="1" type="ORF">QWY28_10310</name>
</gene>